<dbReference type="AlphaFoldDB" id="A0AAF0PTZ3"/>
<keyword evidence="2" id="KW-1185">Reference proteome</keyword>
<proteinExistence type="predicted"/>
<name>A0AAF0PTZ3_SOLVR</name>
<evidence type="ECO:0000313" key="1">
    <source>
        <dbReference type="EMBL" id="WMV08681.1"/>
    </source>
</evidence>
<sequence>MKKRYPHLFEPGEIPNEGTNSFLGAFLI</sequence>
<gene>
    <name evidence="1" type="ORF">MTR67_002066</name>
</gene>
<organism evidence="1 2">
    <name type="scientific">Solanum verrucosum</name>
    <dbReference type="NCBI Taxonomy" id="315347"/>
    <lineage>
        <taxon>Eukaryota</taxon>
        <taxon>Viridiplantae</taxon>
        <taxon>Streptophyta</taxon>
        <taxon>Embryophyta</taxon>
        <taxon>Tracheophyta</taxon>
        <taxon>Spermatophyta</taxon>
        <taxon>Magnoliopsida</taxon>
        <taxon>eudicotyledons</taxon>
        <taxon>Gunneridae</taxon>
        <taxon>Pentapetalae</taxon>
        <taxon>asterids</taxon>
        <taxon>lamiids</taxon>
        <taxon>Solanales</taxon>
        <taxon>Solanaceae</taxon>
        <taxon>Solanoideae</taxon>
        <taxon>Solaneae</taxon>
        <taxon>Solanum</taxon>
    </lineage>
</organism>
<accession>A0AAF0PTZ3</accession>
<reference evidence="1" key="1">
    <citation type="submission" date="2023-08" db="EMBL/GenBank/DDBJ databases">
        <title>A de novo genome assembly of Solanum verrucosum Schlechtendal, a Mexican diploid species geographically isolated from the other diploid A-genome species in potato relatives.</title>
        <authorList>
            <person name="Hosaka K."/>
        </authorList>
    </citation>
    <scope>NUCLEOTIDE SEQUENCE</scope>
    <source>
        <tissue evidence="1">Young leaves</tissue>
    </source>
</reference>
<dbReference type="EMBL" id="CP133612">
    <property type="protein sequence ID" value="WMV08681.1"/>
    <property type="molecule type" value="Genomic_DNA"/>
</dbReference>
<protein>
    <submittedName>
        <fullName evidence="1">Uncharacterized protein</fullName>
    </submittedName>
</protein>
<evidence type="ECO:0000313" key="2">
    <source>
        <dbReference type="Proteomes" id="UP001234989"/>
    </source>
</evidence>
<dbReference type="Proteomes" id="UP001234989">
    <property type="component" value="Chromosome 1"/>
</dbReference>